<dbReference type="GO" id="GO:0005524">
    <property type="term" value="F:ATP binding"/>
    <property type="evidence" value="ECO:0007669"/>
    <property type="project" value="UniProtKB-KW"/>
</dbReference>
<dbReference type="InterPro" id="IPR027417">
    <property type="entry name" value="P-loop_NTPase"/>
</dbReference>
<dbReference type="Proteomes" id="UP001225596">
    <property type="component" value="Unassembled WGS sequence"/>
</dbReference>
<comment type="caution">
    <text evidence="2">The sequence shown here is derived from an EMBL/GenBank/DDBJ whole genome shotgun (WGS) entry which is preliminary data.</text>
</comment>
<dbReference type="PANTHER" id="PTHR37512:SF1">
    <property type="entry name" value="NADR_TTD14 AAA DOMAIN-CONTAINING PROTEIN"/>
    <property type="match status" value="1"/>
</dbReference>
<dbReference type="EMBL" id="JAUYVH010000006">
    <property type="protein sequence ID" value="MDQ9170908.1"/>
    <property type="molecule type" value="Genomic_DNA"/>
</dbReference>
<dbReference type="PANTHER" id="PTHR37512">
    <property type="entry name" value="TRIFUNCTIONAL NAD BIOSYNTHESIS/REGULATOR PROTEIN NADR"/>
    <property type="match status" value="1"/>
</dbReference>
<dbReference type="Pfam" id="PF13521">
    <property type="entry name" value="AAA_28"/>
    <property type="match status" value="1"/>
</dbReference>
<dbReference type="RefSeq" id="WP_338436846.1">
    <property type="nucleotide sequence ID" value="NZ_JAUYVH010000006.1"/>
</dbReference>
<dbReference type="Gene3D" id="3.40.50.300">
    <property type="entry name" value="P-loop containing nucleotide triphosphate hydrolases"/>
    <property type="match status" value="1"/>
</dbReference>
<keyword evidence="3" id="KW-1185">Reference proteome</keyword>
<proteinExistence type="predicted"/>
<evidence type="ECO:0000313" key="3">
    <source>
        <dbReference type="Proteomes" id="UP001225596"/>
    </source>
</evidence>
<dbReference type="InterPro" id="IPR038727">
    <property type="entry name" value="NadR/Ttd14_AAA_dom"/>
</dbReference>
<accession>A0ABU1BPH6</accession>
<gene>
    <name evidence="2" type="ORF">Q8A64_10850</name>
</gene>
<keyword evidence="2" id="KW-0547">Nucleotide-binding</keyword>
<name>A0ABU1BPH6_9BURK</name>
<dbReference type="InterPro" id="IPR052735">
    <property type="entry name" value="NAD_biosynth-regulator"/>
</dbReference>
<evidence type="ECO:0000259" key="1">
    <source>
        <dbReference type="Pfam" id="PF13521"/>
    </source>
</evidence>
<evidence type="ECO:0000313" key="2">
    <source>
        <dbReference type="EMBL" id="MDQ9170908.1"/>
    </source>
</evidence>
<sequence length="173" mass="19648">MPSVSRVAILGAESTGKSTLAATLAAHYNTLWVPEYLREFVETYQRTPQEHEQFHIAVTQVRYEAKAIQRARSFLFCDTTPLMTALYSRFYFGRIDAPLEALASTHSYDFTIVTPPTSPWVPDGLQRESPEVRQTIHEQLLATLDARAIPYLLVDGDAEERVRRVTKHLPAQD</sequence>
<keyword evidence="2" id="KW-0067">ATP-binding</keyword>
<reference evidence="2 3" key="1">
    <citation type="submission" date="2023-08" db="EMBL/GenBank/DDBJ databases">
        <title>Oxalobacteraceae gen .nov., isolated from river sludge outside the plant.</title>
        <authorList>
            <person name="Zhao S.Y."/>
        </authorList>
    </citation>
    <scope>NUCLEOTIDE SEQUENCE [LARGE SCALE GENOMIC DNA]</scope>
    <source>
        <strain evidence="2 3">R-40</strain>
    </source>
</reference>
<organism evidence="2 3">
    <name type="scientific">Keguizhuia sedimenti</name>
    <dbReference type="NCBI Taxonomy" id="3064264"/>
    <lineage>
        <taxon>Bacteria</taxon>
        <taxon>Pseudomonadati</taxon>
        <taxon>Pseudomonadota</taxon>
        <taxon>Betaproteobacteria</taxon>
        <taxon>Burkholderiales</taxon>
        <taxon>Oxalobacteraceae</taxon>
        <taxon>Keguizhuia</taxon>
    </lineage>
</organism>
<feature type="domain" description="NadR/Ttd14 AAA" evidence="1">
    <location>
        <begin position="6"/>
        <end position="161"/>
    </location>
</feature>
<dbReference type="SUPFAM" id="SSF52540">
    <property type="entry name" value="P-loop containing nucleoside triphosphate hydrolases"/>
    <property type="match status" value="1"/>
</dbReference>
<protein>
    <submittedName>
        <fullName evidence="2">ATP-binding protein</fullName>
    </submittedName>
</protein>